<reference evidence="1 2" key="1">
    <citation type="journal article" date="2024" name="Nat. Commun.">
        <title>Phylogenomics reveals the evolutionary origins of lichenization in chlorophyte algae.</title>
        <authorList>
            <person name="Puginier C."/>
            <person name="Libourel C."/>
            <person name="Otte J."/>
            <person name="Skaloud P."/>
            <person name="Haon M."/>
            <person name="Grisel S."/>
            <person name="Petersen M."/>
            <person name="Berrin J.G."/>
            <person name="Delaux P.M."/>
            <person name="Dal Grande F."/>
            <person name="Keller J."/>
        </authorList>
    </citation>
    <scope>NUCLEOTIDE SEQUENCE [LARGE SCALE GENOMIC DNA]</scope>
    <source>
        <strain evidence="1 2">SAG 2043</strain>
    </source>
</reference>
<sequence length="126" mass="13615">MHVRLSRALGQHKVLGCLSWTSKRIRSISKLDIRVDLAGYTTEDGGSSIDHGGVRALLFKHFFTCLLGFLAPGRCPSLQLELVLIGGGVGGIRRSPLCDFALAPALGAYLHHLDLNCAQSLWVFAS</sequence>
<dbReference type="Proteomes" id="UP001489004">
    <property type="component" value="Unassembled WGS sequence"/>
</dbReference>
<dbReference type="AlphaFoldDB" id="A0AAW1PCV4"/>
<proteinExistence type="predicted"/>
<gene>
    <name evidence="1" type="ORF">WJX72_000869</name>
</gene>
<protein>
    <submittedName>
        <fullName evidence="1">Uncharacterized protein</fullName>
    </submittedName>
</protein>
<name>A0AAW1PCV4_9CHLO</name>
<comment type="caution">
    <text evidence="1">The sequence shown here is derived from an EMBL/GenBank/DDBJ whole genome shotgun (WGS) entry which is preliminary data.</text>
</comment>
<evidence type="ECO:0000313" key="1">
    <source>
        <dbReference type="EMBL" id="KAK9806732.1"/>
    </source>
</evidence>
<keyword evidence="2" id="KW-1185">Reference proteome</keyword>
<organism evidence="1 2">
    <name type="scientific">[Myrmecia] bisecta</name>
    <dbReference type="NCBI Taxonomy" id="41462"/>
    <lineage>
        <taxon>Eukaryota</taxon>
        <taxon>Viridiplantae</taxon>
        <taxon>Chlorophyta</taxon>
        <taxon>core chlorophytes</taxon>
        <taxon>Trebouxiophyceae</taxon>
        <taxon>Trebouxiales</taxon>
        <taxon>Trebouxiaceae</taxon>
        <taxon>Myrmecia</taxon>
    </lineage>
</organism>
<dbReference type="EMBL" id="JALJOR010000013">
    <property type="protein sequence ID" value="KAK9806732.1"/>
    <property type="molecule type" value="Genomic_DNA"/>
</dbReference>
<accession>A0AAW1PCV4</accession>
<evidence type="ECO:0000313" key="2">
    <source>
        <dbReference type="Proteomes" id="UP001489004"/>
    </source>
</evidence>